<evidence type="ECO:0000259" key="7">
    <source>
        <dbReference type="Pfam" id="PF00056"/>
    </source>
</evidence>
<dbReference type="Pfam" id="PF00056">
    <property type="entry name" value="Ldh_1_N"/>
    <property type="match status" value="1"/>
</dbReference>
<feature type="domain" description="Lactate/malate dehydrogenase N-terminal" evidence="7">
    <location>
        <begin position="135"/>
        <end position="287"/>
    </location>
</feature>
<dbReference type="KEGG" id="bman:114242429"/>
<keyword evidence="5" id="KW-0520">NAD</keyword>
<dbReference type="Pfam" id="PF02866">
    <property type="entry name" value="Ldh_1_C"/>
    <property type="match status" value="1"/>
</dbReference>
<gene>
    <name evidence="10" type="primary">LOC114242429</name>
</gene>
<keyword evidence="9" id="KW-1185">Reference proteome</keyword>
<dbReference type="GO" id="GO:0030060">
    <property type="term" value="F:L-malate dehydrogenase (NAD+) activity"/>
    <property type="evidence" value="ECO:0007669"/>
    <property type="project" value="UniProtKB-EC"/>
</dbReference>
<keyword evidence="4" id="KW-0560">Oxidoreductase</keyword>
<dbReference type="Gene3D" id="3.40.50.720">
    <property type="entry name" value="NAD(P)-binding Rossmann-like Domain"/>
    <property type="match status" value="1"/>
</dbReference>
<sequence length="495" mass="55290">MNPSTVFIKSKHFWSCLLDAYVPLTFRSDVFNRSYAKKSGDDECRRALVDIPPDVDPKCPQPCERIKKKKPGLLHRIKLRVIEGGTNFGTPFRRVSCKEEEKLPPKKVDTETKALPPPSRPAKVPSMPETRSGVQVSILGADSPLGHYVALLLKQCPCIKKLRLYEAKHCECSACNRNLCKVVKDLQHINTNCLVQAFSSSCNELERCLQNTDIVLMLESSYPNLDLSFEKRFNCQAPIVKNYADAIANECPKAFIIVCTTPIDCMVPLIAETLKETGWYDPRKVLGSLAVPEMRASTLAARALCLEPRYTRVPIVGGTEGESLVPLFSKAVEYFDFAKHNALMMTDAVRGAQTAVTRTDGACVRAADLSEAHALSGLVTKVAHALLCHDIPRVTGFVETDASQVISPARYLAIEVLLNKHGICRKLDLPSDMSLLELELVDLAFEHLKLNVDLAYKWYDALLVGECERCQMAMKTDWHMPRHYRHLDDCASQLT</sequence>
<feature type="compositionally biased region" description="Basic and acidic residues" evidence="6">
    <location>
        <begin position="100"/>
        <end position="112"/>
    </location>
</feature>
<dbReference type="PANTHER" id="PTHR11540:SF16">
    <property type="entry name" value="MALATE DEHYDROGENASE, MITOCHONDRIAL"/>
    <property type="match status" value="1"/>
</dbReference>
<evidence type="ECO:0000256" key="5">
    <source>
        <dbReference type="ARBA" id="ARBA00023027"/>
    </source>
</evidence>
<dbReference type="InterPro" id="IPR022383">
    <property type="entry name" value="Lactate/malate_DH_C"/>
</dbReference>
<dbReference type="Gene3D" id="3.90.110.10">
    <property type="entry name" value="Lactate dehydrogenase/glycoside hydrolase, family 4, C-terminal"/>
    <property type="match status" value="1"/>
</dbReference>
<dbReference type="SUPFAM" id="SSF56327">
    <property type="entry name" value="LDH C-terminal domain-like"/>
    <property type="match status" value="1"/>
</dbReference>
<dbReference type="GO" id="GO:0006099">
    <property type="term" value="P:tricarboxylic acid cycle"/>
    <property type="evidence" value="ECO:0007669"/>
    <property type="project" value="UniProtKB-KW"/>
</dbReference>
<dbReference type="InterPro" id="IPR001236">
    <property type="entry name" value="Lactate/malate_DH_N"/>
</dbReference>
<evidence type="ECO:0000256" key="6">
    <source>
        <dbReference type="SAM" id="MobiDB-lite"/>
    </source>
</evidence>
<evidence type="ECO:0000256" key="2">
    <source>
        <dbReference type="ARBA" id="ARBA00016075"/>
    </source>
</evidence>
<name>A0A6J2JII7_BOMMA</name>
<dbReference type="GO" id="GO:0005739">
    <property type="term" value="C:mitochondrion"/>
    <property type="evidence" value="ECO:0007669"/>
    <property type="project" value="TreeGrafter"/>
</dbReference>
<evidence type="ECO:0000259" key="8">
    <source>
        <dbReference type="Pfam" id="PF02866"/>
    </source>
</evidence>
<evidence type="ECO:0000313" key="10">
    <source>
        <dbReference type="RefSeq" id="XP_028029375.1"/>
    </source>
</evidence>
<feature type="region of interest" description="Disordered" evidence="6">
    <location>
        <begin position="100"/>
        <end position="129"/>
    </location>
</feature>
<evidence type="ECO:0000256" key="1">
    <source>
        <dbReference type="ARBA" id="ARBA00012995"/>
    </source>
</evidence>
<dbReference type="RefSeq" id="XP_028029375.1">
    <property type="nucleotide sequence ID" value="XM_028173574.1"/>
</dbReference>
<dbReference type="EC" id="1.1.1.37" evidence="1"/>
<dbReference type="GeneID" id="114242429"/>
<feature type="domain" description="Lactate/malate dehydrogenase C-terminal" evidence="8">
    <location>
        <begin position="294"/>
        <end position="453"/>
    </location>
</feature>
<organism evidence="9 10">
    <name type="scientific">Bombyx mandarina</name>
    <name type="common">Wild silk moth</name>
    <name type="synonym">Wild silkworm</name>
    <dbReference type="NCBI Taxonomy" id="7092"/>
    <lineage>
        <taxon>Eukaryota</taxon>
        <taxon>Metazoa</taxon>
        <taxon>Ecdysozoa</taxon>
        <taxon>Arthropoda</taxon>
        <taxon>Hexapoda</taxon>
        <taxon>Insecta</taxon>
        <taxon>Pterygota</taxon>
        <taxon>Neoptera</taxon>
        <taxon>Endopterygota</taxon>
        <taxon>Lepidoptera</taxon>
        <taxon>Glossata</taxon>
        <taxon>Ditrysia</taxon>
        <taxon>Bombycoidea</taxon>
        <taxon>Bombycidae</taxon>
        <taxon>Bombycinae</taxon>
        <taxon>Bombyx</taxon>
    </lineage>
</organism>
<dbReference type="Proteomes" id="UP000504629">
    <property type="component" value="Unplaced"/>
</dbReference>
<evidence type="ECO:0000256" key="4">
    <source>
        <dbReference type="ARBA" id="ARBA00023002"/>
    </source>
</evidence>
<accession>A0A6J2JII7</accession>
<dbReference type="InterPro" id="IPR015955">
    <property type="entry name" value="Lactate_DH/Glyco_Ohase_4_C"/>
</dbReference>
<evidence type="ECO:0000256" key="3">
    <source>
        <dbReference type="ARBA" id="ARBA00022532"/>
    </source>
</evidence>
<keyword evidence="3" id="KW-0816">Tricarboxylic acid cycle</keyword>
<dbReference type="SUPFAM" id="SSF51735">
    <property type="entry name" value="NAD(P)-binding Rossmann-fold domains"/>
    <property type="match status" value="1"/>
</dbReference>
<protein>
    <recommendedName>
        <fullName evidence="2">Malate dehydrogenase, mitochondrial</fullName>
        <ecNumber evidence="1">1.1.1.37</ecNumber>
    </recommendedName>
</protein>
<dbReference type="OrthoDB" id="4069699at2759"/>
<dbReference type="AlphaFoldDB" id="A0A6J2JII7"/>
<reference evidence="10" key="1">
    <citation type="submission" date="2025-08" db="UniProtKB">
        <authorList>
            <consortium name="RefSeq"/>
        </authorList>
    </citation>
    <scope>IDENTIFICATION</scope>
    <source>
        <tissue evidence="10">Silk gland</tissue>
    </source>
</reference>
<dbReference type="PANTHER" id="PTHR11540">
    <property type="entry name" value="MALATE AND LACTATE DEHYDROGENASE"/>
    <property type="match status" value="1"/>
</dbReference>
<evidence type="ECO:0000313" key="9">
    <source>
        <dbReference type="Proteomes" id="UP000504629"/>
    </source>
</evidence>
<dbReference type="InterPro" id="IPR036291">
    <property type="entry name" value="NAD(P)-bd_dom_sf"/>
</dbReference>
<proteinExistence type="predicted"/>